<evidence type="ECO:0000256" key="1">
    <source>
        <dbReference type="SAM" id="MobiDB-lite"/>
    </source>
</evidence>
<feature type="compositionally biased region" description="Acidic residues" evidence="1">
    <location>
        <begin position="169"/>
        <end position="181"/>
    </location>
</feature>
<reference evidence="2 3" key="1">
    <citation type="submission" date="2017-06" db="EMBL/GenBank/DDBJ databases">
        <title>Global population genomics of the pathogenic fungus Cryptococcus neoformans var. grubii.</title>
        <authorList>
            <person name="Cuomo C."/>
            <person name="Litvintseva A."/>
            <person name="Chen Y."/>
            <person name="Young S."/>
            <person name="Zeng Q."/>
            <person name="Chapman S."/>
            <person name="Gujja S."/>
            <person name="Saif S."/>
            <person name="Birren B."/>
        </authorList>
    </citation>
    <scope>NUCLEOTIDE SEQUENCE [LARGE SCALE GENOMIC DNA]</scope>
    <source>
        <strain evidence="2 3">Tu259-1</strain>
    </source>
</reference>
<feature type="compositionally biased region" description="Pro residues" evidence="1">
    <location>
        <begin position="1"/>
        <end position="10"/>
    </location>
</feature>
<dbReference type="AlphaFoldDB" id="A0A854Q8F0"/>
<dbReference type="Proteomes" id="UP000199727">
    <property type="component" value="Unassembled WGS sequence"/>
</dbReference>
<feature type="region of interest" description="Disordered" evidence="1">
    <location>
        <begin position="144"/>
        <end position="204"/>
    </location>
</feature>
<accession>A0A854Q8F0</accession>
<gene>
    <name evidence="2" type="ORF">C361_05259</name>
</gene>
<name>A0A854Q8F0_CRYNE</name>
<evidence type="ECO:0000313" key="3">
    <source>
        <dbReference type="Proteomes" id="UP000199727"/>
    </source>
</evidence>
<evidence type="ECO:0000313" key="2">
    <source>
        <dbReference type="EMBL" id="OXG15818.1"/>
    </source>
</evidence>
<comment type="caution">
    <text evidence="2">The sequence shown here is derived from an EMBL/GenBank/DDBJ whole genome shotgun (WGS) entry which is preliminary data.</text>
</comment>
<feature type="region of interest" description="Disordered" evidence="1">
    <location>
        <begin position="1"/>
        <end position="74"/>
    </location>
</feature>
<proteinExistence type="predicted"/>
<dbReference type="OrthoDB" id="2565236at2759"/>
<sequence>MPIPSRPIPNPRHRQRPTRPGAAVPRKSLSATPQNTADWRAEMALLPEIGPKSAPMKLSGSMGREAKELSRSVEGKRDVGLERLIMDGRDKRGKRTTTATTLGFDFVTNPQVIALSEGEIPNAPDDLVPKPISLLTTTKSTLAHPDATSGALFNTPTTPALLATRSDSDGEDEDDHGDDDWEHISALSRPEQVEQRDENVCSDGEEDVIVLGEMEMEDDMAHLELGPIKKDGENDKKAIVTREEKHKSYAAVALGV</sequence>
<protein>
    <submittedName>
        <fullName evidence="2">Uncharacterized protein</fullName>
    </submittedName>
</protein>
<feature type="compositionally biased region" description="Basic and acidic residues" evidence="1">
    <location>
        <begin position="64"/>
        <end position="74"/>
    </location>
</feature>
<organism evidence="2 3">
    <name type="scientific">Cryptococcus neoformans Tu259-1</name>
    <dbReference type="NCBI Taxonomy" id="1230072"/>
    <lineage>
        <taxon>Eukaryota</taxon>
        <taxon>Fungi</taxon>
        <taxon>Dikarya</taxon>
        <taxon>Basidiomycota</taxon>
        <taxon>Agaricomycotina</taxon>
        <taxon>Tremellomycetes</taxon>
        <taxon>Tremellales</taxon>
        <taxon>Cryptococcaceae</taxon>
        <taxon>Cryptococcus</taxon>
        <taxon>Cryptococcus neoformans species complex</taxon>
    </lineage>
</organism>
<dbReference type="EMBL" id="AMKT01000069">
    <property type="protein sequence ID" value="OXG15818.1"/>
    <property type="molecule type" value="Genomic_DNA"/>
</dbReference>